<name>A0A7C8M3F5_9PLEO</name>
<gene>
    <name evidence="2" type="ORF">BDV95DRAFT_669998</name>
</gene>
<dbReference type="EMBL" id="JAADJZ010000017">
    <property type="protein sequence ID" value="KAF2869060.1"/>
    <property type="molecule type" value="Genomic_DNA"/>
</dbReference>
<reference evidence="2 3" key="1">
    <citation type="submission" date="2020-01" db="EMBL/GenBank/DDBJ databases">
        <authorList>
            <consortium name="DOE Joint Genome Institute"/>
            <person name="Haridas S."/>
            <person name="Albert R."/>
            <person name="Binder M."/>
            <person name="Bloem J."/>
            <person name="Labutti K."/>
            <person name="Salamov A."/>
            <person name="Andreopoulos B."/>
            <person name="Baker S.E."/>
            <person name="Barry K."/>
            <person name="Bills G."/>
            <person name="Bluhm B.H."/>
            <person name="Cannon C."/>
            <person name="Castanera R."/>
            <person name="Culley D.E."/>
            <person name="Daum C."/>
            <person name="Ezra D."/>
            <person name="Gonzalez J.B."/>
            <person name="Henrissat B."/>
            <person name="Kuo A."/>
            <person name="Liang C."/>
            <person name="Lipzen A."/>
            <person name="Lutzoni F."/>
            <person name="Magnuson J."/>
            <person name="Mondo S."/>
            <person name="Nolan M."/>
            <person name="Ohm R."/>
            <person name="Pangilinan J."/>
            <person name="Park H.-J.H."/>
            <person name="Ramirez L."/>
            <person name="Alfaro M."/>
            <person name="Sun H."/>
            <person name="Tritt A."/>
            <person name="Yoshinaga Y."/>
            <person name="Zwiers L.-H.L."/>
            <person name="Turgeon B.G."/>
            <person name="Goodwin S.B."/>
            <person name="Spatafora J.W."/>
            <person name="Crous P.W."/>
            <person name="Grigoriev I.V."/>
        </authorList>
    </citation>
    <scope>NUCLEOTIDE SEQUENCE [LARGE SCALE GENOMIC DNA]</scope>
    <source>
        <strain evidence="2 3">CBS 611.86</strain>
    </source>
</reference>
<dbReference type="AlphaFoldDB" id="A0A7C8M3F5"/>
<keyword evidence="3" id="KW-1185">Reference proteome</keyword>
<dbReference type="Proteomes" id="UP000481861">
    <property type="component" value="Unassembled WGS sequence"/>
</dbReference>
<comment type="caution">
    <text evidence="2">The sequence shown here is derived from an EMBL/GenBank/DDBJ whole genome shotgun (WGS) entry which is preliminary data.</text>
</comment>
<sequence>MQFKTAILAFTLAFTANGLPASTAAAADSTFGVIAIRSGSLVQNAGFQAARSSLFVNLASQNASCEDESNYATFYIEDEELHLYTVSGLTQTVFVDRSGMGMGKVGYVNCTTQLGRNSETKGWAVGYGGNLEFQGIGFQACPGSIDGGWSLWLQGVEKPGFNEGCLGVSTNVLTTDEPIGCDYTT</sequence>
<organism evidence="2 3">
    <name type="scientific">Massariosphaeria phaeospora</name>
    <dbReference type="NCBI Taxonomy" id="100035"/>
    <lineage>
        <taxon>Eukaryota</taxon>
        <taxon>Fungi</taxon>
        <taxon>Dikarya</taxon>
        <taxon>Ascomycota</taxon>
        <taxon>Pezizomycotina</taxon>
        <taxon>Dothideomycetes</taxon>
        <taxon>Pleosporomycetidae</taxon>
        <taxon>Pleosporales</taxon>
        <taxon>Pleosporales incertae sedis</taxon>
        <taxon>Massariosphaeria</taxon>
    </lineage>
</organism>
<dbReference type="OrthoDB" id="4093325at2759"/>
<evidence type="ECO:0000313" key="2">
    <source>
        <dbReference type="EMBL" id="KAF2869060.1"/>
    </source>
</evidence>
<feature type="chain" id="PRO_5028849661" evidence="1">
    <location>
        <begin position="19"/>
        <end position="185"/>
    </location>
</feature>
<protein>
    <submittedName>
        <fullName evidence="2">Cell wall protein PhiA</fullName>
    </submittedName>
</protein>
<accession>A0A7C8M3F5</accession>
<evidence type="ECO:0000256" key="1">
    <source>
        <dbReference type="SAM" id="SignalP"/>
    </source>
</evidence>
<proteinExistence type="predicted"/>
<keyword evidence="1" id="KW-0732">Signal</keyword>
<evidence type="ECO:0000313" key="3">
    <source>
        <dbReference type="Proteomes" id="UP000481861"/>
    </source>
</evidence>
<feature type="signal peptide" evidence="1">
    <location>
        <begin position="1"/>
        <end position="18"/>
    </location>
</feature>